<dbReference type="PRINTS" id="PR01434">
    <property type="entry name" value="NADHDHGNASE5"/>
</dbReference>
<dbReference type="PANTHER" id="PTHR42829">
    <property type="entry name" value="NADH-UBIQUINONE OXIDOREDUCTASE CHAIN 5"/>
    <property type="match status" value="1"/>
</dbReference>
<evidence type="ECO:0000256" key="5">
    <source>
        <dbReference type="ARBA" id="ARBA00023136"/>
    </source>
</evidence>
<dbReference type="PANTHER" id="PTHR42829:SF2">
    <property type="entry name" value="NADH-UBIQUINONE OXIDOREDUCTASE CHAIN 5"/>
    <property type="match status" value="1"/>
</dbReference>
<organism evidence="10 11">
    <name type="scientific">Rhodosalinus sediminis</name>
    <dbReference type="NCBI Taxonomy" id="1940533"/>
    <lineage>
        <taxon>Bacteria</taxon>
        <taxon>Pseudomonadati</taxon>
        <taxon>Pseudomonadota</taxon>
        <taxon>Alphaproteobacteria</taxon>
        <taxon>Rhodobacterales</taxon>
        <taxon>Paracoccaceae</taxon>
        <taxon>Rhodosalinus</taxon>
    </lineage>
</organism>
<evidence type="ECO:0000256" key="1">
    <source>
        <dbReference type="ARBA" id="ARBA00002378"/>
    </source>
</evidence>
<dbReference type="GO" id="GO:0016020">
    <property type="term" value="C:membrane"/>
    <property type="evidence" value="ECO:0007669"/>
    <property type="project" value="UniProtKB-SubCell"/>
</dbReference>
<feature type="transmembrane region" description="Helical" evidence="7">
    <location>
        <begin position="453"/>
        <end position="473"/>
    </location>
</feature>
<evidence type="ECO:0000259" key="9">
    <source>
        <dbReference type="Pfam" id="PF00662"/>
    </source>
</evidence>
<dbReference type="GO" id="GO:0042773">
    <property type="term" value="P:ATP synthesis coupled electron transport"/>
    <property type="evidence" value="ECO:0007669"/>
    <property type="project" value="InterPro"/>
</dbReference>
<keyword evidence="5 7" id="KW-0472">Membrane</keyword>
<feature type="transmembrane region" description="Helical" evidence="7">
    <location>
        <begin position="116"/>
        <end position="137"/>
    </location>
</feature>
<dbReference type="GO" id="GO:0003954">
    <property type="term" value="F:NADH dehydrogenase activity"/>
    <property type="evidence" value="ECO:0007669"/>
    <property type="project" value="TreeGrafter"/>
</dbReference>
<dbReference type="InterPro" id="IPR001516">
    <property type="entry name" value="Proton_antipo_N"/>
</dbReference>
<dbReference type="InterPro" id="IPR018393">
    <property type="entry name" value="NADHpl_OxRdtase_5_subgr"/>
</dbReference>
<keyword evidence="11" id="KW-1185">Reference proteome</keyword>
<feature type="transmembrane region" description="Helical" evidence="7">
    <location>
        <begin position="34"/>
        <end position="56"/>
    </location>
</feature>
<comment type="caution">
    <text evidence="10">The sequence shown here is derived from an EMBL/GenBank/DDBJ whole genome shotgun (WGS) entry which is preliminary data.</text>
</comment>
<keyword evidence="3 6" id="KW-0812">Transmembrane</keyword>
<evidence type="ECO:0000256" key="6">
    <source>
        <dbReference type="RuleBase" id="RU000320"/>
    </source>
</evidence>
<feature type="transmembrane region" description="Helical" evidence="7">
    <location>
        <begin position="493"/>
        <end position="516"/>
    </location>
</feature>
<feature type="transmembrane region" description="Helical" evidence="7">
    <location>
        <begin position="409"/>
        <end position="432"/>
    </location>
</feature>
<feature type="transmembrane region" description="Helical" evidence="7">
    <location>
        <begin position="316"/>
        <end position="337"/>
    </location>
</feature>
<feature type="transmembrane region" description="Helical" evidence="7">
    <location>
        <begin position="646"/>
        <end position="664"/>
    </location>
</feature>
<dbReference type="GO" id="GO:0012505">
    <property type="term" value="C:endomembrane system"/>
    <property type="evidence" value="ECO:0007669"/>
    <property type="project" value="UniProtKB-SubCell"/>
</dbReference>
<proteinExistence type="predicted"/>
<dbReference type="Gene3D" id="1.20.5.2700">
    <property type="match status" value="1"/>
</dbReference>
<dbReference type="InterPro" id="IPR003945">
    <property type="entry name" value="NU5C-like"/>
</dbReference>
<evidence type="ECO:0000313" key="11">
    <source>
        <dbReference type="Proteomes" id="UP000257131"/>
    </source>
</evidence>
<feature type="transmembrane region" description="Helical" evidence="7">
    <location>
        <begin position="213"/>
        <end position="231"/>
    </location>
</feature>
<evidence type="ECO:0000256" key="7">
    <source>
        <dbReference type="SAM" id="Phobius"/>
    </source>
</evidence>
<evidence type="ECO:0000256" key="4">
    <source>
        <dbReference type="ARBA" id="ARBA00022989"/>
    </source>
</evidence>
<dbReference type="NCBIfam" id="TIGR01974">
    <property type="entry name" value="NDH_I_L"/>
    <property type="match status" value="1"/>
</dbReference>
<reference evidence="10 11" key="1">
    <citation type="journal article" date="2017" name="Int. J. Syst. Evol. Microbiol.">
        <title>Rhodosalinus sediminis gen. nov., sp. nov., isolated from marine saltern.</title>
        <authorList>
            <person name="Guo L.Y."/>
            <person name="Ling S.K."/>
            <person name="Li C.M."/>
            <person name="Chen G.J."/>
            <person name="Du Z.J."/>
        </authorList>
    </citation>
    <scope>NUCLEOTIDE SEQUENCE [LARGE SCALE GENOMIC DNA]</scope>
    <source>
        <strain evidence="10 11">WDN1C137</strain>
    </source>
</reference>
<evidence type="ECO:0000256" key="2">
    <source>
        <dbReference type="ARBA" id="ARBA00004127"/>
    </source>
</evidence>
<dbReference type="GO" id="GO:0008137">
    <property type="term" value="F:NADH dehydrogenase (ubiquinone) activity"/>
    <property type="evidence" value="ECO:0007669"/>
    <property type="project" value="InterPro"/>
</dbReference>
<protein>
    <submittedName>
        <fullName evidence="10">NADH-quinone oxidoreductase subunit L</fullName>
    </submittedName>
</protein>
<feature type="transmembrane region" description="Helical" evidence="7">
    <location>
        <begin position="173"/>
        <end position="193"/>
    </location>
</feature>
<dbReference type="EMBL" id="QOHR01000003">
    <property type="protein sequence ID" value="REC58174.1"/>
    <property type="molecule type" value="Genomic_DNA"/>
</dbReference>
<feature type="transmembrane region" description="Helical" evidence="7">
    <location>
        <begin position="76"/>
        <end position="104"/>
    </location>
</feature>
<dbReference type="Pfam" id="PF00662">
    <property type="entry name" value="Proton_antipo_N"/>
    <property type="match status" value="1"/>
</dbReference>
<feature type="transmembrane region" description="Helical" evidence="7">
    <location>
        <begin position="343"/>
        <end position="364"/>
    </location>
</feature>
<dbReference type="RefSeq" id="WP_115978557.1">
    <property type="nucleotide sequence ID" value="NZ_QOHR01000003.1"/>
</dbReference>
<gene>
    <name evidence="10" type="ORF">DRV84_03845</name>
</gene>
<feature type="transmembrane region" description="Helical" evidence="7">
    <location>
        <begin position="6"/>
        <end position="22"/>
    </location>
</feature>
<feature type="transmembrane region" description="Helical" evidence="7">
    <location>
        <begin position="143"/>
        <end position="161"/>
    </location>
</feature>
<name>A0A3D9BXD7_9RHOB</name>
<comment type="function">
    <text evidence="1">NDH-1 shuttles electrons from NADH, via FMN and iron-sulfur (Fe-S) centers, to quinones in the respiratory chain. The immediate electron acceptor for the enzyme in this species is believed to be ubiquinone. Couples the redox reaction to proton translocation (for every two electrons transferred, four hydrogen ions are translocated across the cytoplasmic membrane), and thus conserves the redox energy in a proton gradient.</text>
</comment>
<feature type="transmembrane region" description="Helical" evidence="7">
    <location>
        <begin position="252"/>
        <end position="273"/>
    </location>
</feature>
<evidence type="ECO:0000259" key="8">
    <source>
        <dbReference type="Pfam" id="PF00361"/>
    </source>
</evidence>
<dbReference type="Pfam" id="PF00361">
    <property type="entry name" value="Proton_antipo_M"/>
    <property type="match status" value="1"/>
</dbReference>
<dbReference type="OrthoDB" id="7682598at2"/>
<dbReference type="InterPro" id="IPR001750">
    <property type="entry name" value="ND/Mrp_TM"/>
</dbReference>
<comment type="subcellular location">
    <subcellularLocation>
        <location evidence="2">Endomembrane system</location>
        <topology evidence="2">Multi-pass membrane protein</topology>
    </subcellularLocation>
    <subcellularLocation>
        <location evidence="6">Membrane</location>
        <topology evidence="6">Multi-pass membrane protein</topology>
    </subcellularLocation>
</comment>
<accession>A0A3D9BXD7</accession>
<sequence>MLAYLLLLVPTPPLAGFVLLALDPYRLDRRAVRAAALVAGCAPLVVMAPMALAHLTKFWGDQIAPIFTLHVGNYEVALAVGLDTLSAVTALTVTFVSACVLIYALDYMSGARNADLRRFFALMNLFQAGMLSMVLAADSITFFLGWELMGLCSFFLISYNMTSPRAFAAGQKAFVITRIADAALLAGLLLLFLEAGSVRLAELIPAGAALDTARGPLIAALLLVGAMGKSAQFPFHTWLPTAMAGPTPVSALLHSATMVAAGAVLLARFAPVLAANDSVAAATAVAGVVTALFGAASAVAQTDVKRLLAYSSISQIGYMLVAVGVGVPAVAMAHFVVHALFKSLLFMASGVLAHAGAGGTSIAALRGTARRAPISFAAFAAGAASLAGLPLVTAGWWSKEAILASAFEAGWLGLGVWAVGLTAAALTAVYAFRPVFTALRAPETETPRGRESWLAVGPLVVLAVLALAGGLGVKPLTELLGGHPPHPALWVELAGAAAALLGIAGSAAVTFLPALAGRVARARRLRAGLQMDARYYALLVRPYRRFVRRLSGGRGEWVTRVVAPGRGTEGVERELEGAVRHARQPEGATSDPVGQATVVLGLWVWRALLLPFSPDRMDMAWMQGARGIGRAAERARRLQTGRVRDYALALALGLAALLLIGWGMTWR</sequence>
<dbReference type="AlphaFoldDB" id="A0A3D9BXD7"/>
<feature type="transmembrane region" description="Helical" evidence="7">
    <location>
        <begin position="376"/>
        <end position="397"/>
    </location>
</feature>
<evidence type="ECO:0000256" key="3">
    <source>
        <dbReference type="ARBA" id="ARBA00022692"/>
    </source>
</evidence>
<feature type="transmembrane region" description="Helical" evidence="7">
    <location>
        <begin position="279"/>
        <end position="304"/>
    </location>
</feature>
<dbReference type="Proteomes" id="UP000257131">
    <property type="component" value="Unassembled WGS sequence"/>
</dbReference>
<feature type="domain" description="NADH-Ubiquinone oxidoreductase (complex I) chain 5 N-terminal" evidence="9">
    <location>
        <begin position="70"/>
        <end position="120"/>
    </location>
</feature>
<evidence type="ECO:0000313" key="10">
    <source>
        <dbReference type="EMBL" id="REC58174.1"/>
    </source>
</evidence>
<dbReference type="GO" id="GO:0015990">
    <property type="term" value="P:electron transport coupled proton transport"/>
    <property type="evidence" value="ECO:0007669"/>
    <property type="project" value="TreeGrafter"/>
</dbReference>
<feature type="domain" description="NADH:quinone oxidoreductase/Mrp antiporter transmembrane" evidence="8">
    <location>
        <begin position="136"/>
        <end position="417"/>
    </location>
</feature>
<keyword evidence="4 7" id="KW-1133">Transmembrane helix</keyword>